<dbReference type="GO" id="GO:0005634">
    <property type="term" value="C:nucleus"/>
    <property type="evidence" value="ECO:0007669"/>
    <property type="project" value="EnsemblFungi"/>
</dbReference>
<feature type="region of interest" description="Disordered" evidence="1">
    <location>
        <begin position="431"/>
        <end position="533"/>
    </location>
</feature>
<feature type="region of interest" description="Disordered" evidence="1">
    <location>
        <begin position="1133"/>
        <end position="1158"/>
    </location>
</feature>
<organism evidence="3 4">
    <name type="scientific">Torulaspora delbrueckii</name>
    <name type="common">Yeast</name>
    <name type="synonym">Candida colliculosa</name>
    <dbReference type="NCBI Taxonomy" id="4950"/>
    <lineage>
        <taxon>Eukaryota</taxon>
        <taxon>Fungi</taxon>
        <taxon>Dikarya</taxon>
        <taxon>Ascomycota</taxon>
        <taxon>Saccharomycotina</taxon>
        <taxon>Saccharomycetes</taxon>
        <taxon>Saccharomycetales</taxon>
        <taxon>Saccharomycetaceae</taxon>
        <taxon>Torulaspora</taxon>
    </lineage>
</organism>
<dbReference type="Proteomes" id="UP000005627">
    <property type="component" value="Chromosome 1"/>
</dbReference>
<feature type="compositionally biased region" description="Basic residues" evidence="1">
    <location>
        <begin position="727"/>
        <end position="748"/>
    </location>
</feature>
<feature type="region of interest" description="Disordered" evidence="1">
    <location>
        <begin position="727"/>
        <end position="754"/>
    </location>
</feature>
<feature type="compositionally biased region" description="Basic residues" evidence="1">
    <location>
        <begin position="309"/>
        <end position="318"/>
    </location>
</feature>
<feature type="compositionally biased region" description="Basic and acidic residues" evidence="1">
    <location>
        <begin position="85"/>
        <end position="98"/>
    </location>
</feature>
<feature type="compositionally biased region" description="Polar residues" evidence="1">
    <location>
        <begin position="966"/>
        <end position="975"/>
    </location>
</feature>
<feature type="compositionally biased region" description="Basic residues" evidence="1">
    <location>
        <begin position="442"/>
        <end position="453"/>
    </location>
</feature>
<sequence length="1443" mass="161826">MSDDRGDDLNFNELVGSLLSSHNADENREELGIGTKKPIASNDHENGEVELPEFGGGEEDDALAAVVANAIQNMDDEPGEVEEVNVPREENFEVGHGDEEQEDQQWAQILQQGILQGAAGRHDSSQQEEQLDPDDENLRRAILESLGELNVVDREVTEKDSATDTKSKSKKSTKKKKKKDKDHNKDKSTSTKKKKPHKKDKAGKDDLLDFDDVIKGFMRQGAEVPEAEESEEVGDAETQALVEATLKAFERELLSSQTAPFAAKPKTSSKKKSTAKTISTTAKDDDKGAAKAIATSAAESSNVVSEAPKKKKKKKKQSKGAEKSKDVYEEDEFSRALAEMVNEVVKTSLTDKTTEAPEIPEESIPTIPEPIATSPEDQIEQPVDADQGAQGEETFDLNQIMQKAMSMAFQEQTQENLDNVAMEEFNRGLRDLNVSEILTTGKQKKKSKSPRRKISTEKSRLAGTTDSSKKKITPKPAIPAEEALRKKYSQAATAAAAAARKRIAAKNKVSRLQMKSERKKAREERKLQKKQAKEQLELERKELELIVAKGPPYPPDLRLTKSGKPKKPYRRWTLEEMEKRASMPPGELQNVGKVKKPRKKKSKKLKKMPLSTLKKIPIFNFIRGNATTDVKNNLKDGDETVRELPLQTYHLDINKLAPPDTVSPEQWEKERRIKEEQVIVPKSNGSAQFAFDAARKTVVRREKIPLHPPWIIPSQVPFALPVARRRRKERLKEPKRAHRSLRERRKSREGRASFSSNVRAKIIPAVLLPIIKTLKAAARAKSASGASSEEASRHLVTIIRHTKRSIAQTLSMARRQSVRNYTAIKSESDLDKRPSEAGIKKAAKIPIFSLARIKQIDTSEDDSVKLQKANKFSPTVIKLEDEHSLEDFEKKTKKLSPEEQHITHKGQAIDRQDSAGAQETPQQVLSPDDSMIDETLREHSAADNHTSAEREYSQENETQPADEQEVSSTHMTFPENSKENHVESSHTDSRDDVPGIHQEMDKKESSDTKDDVSREKARRLAEEGHLDPAANETSTIHQTSNVESHPVESPSKHGRLSLLKTEVSEGASLDQSSLTFLKDTLDQSDLKGEQKVLDVLDSLVKDHLTNSDENSVGLPADVRNIISATIEELIPAIDEQETRIEDEPQPKRRKGPPPVLNLDGLVPPNSLHIIPKIEETPRPSVVKKASPKVKKPRKKAEQPVLLYAFDVPDFKNMQGRRTMLLKRAKNHLTNDEMNILKKEINKERKRKWRDANVEKNWENDLRARMKKRANAKFGENDSLEKGKWYQDEVNKSLAERGIKQEDIDKANDGNSDKKNIGSTNLSDNEVLNMIASTLNKLDVARLLEQELNEDAANFPENKINGKKKGVSSKEMSTATRSIEGVEHSNVMIPPYNEHESFHEEVINCSATEELDETGNAKRPYPDDIPVSVPLMKRPKALSTQEDK</sequence>
<feature type="region of interest" description="Disordered" evidence="1">
    <location>
        <begin position="581"/>
        <end position="607"/>
    </location>
</feature>
<dbReference type="OrthoDB" id="5595797at2759"/>
<dbReference type="InterPro" id="IPR021386">
    <property type="entry name" value="SPP41_DUF3020"/>
</dbReference>
<feature type="compositionally biased region" description="Polar residues" evidence="1">
    <location>
        <begin position="1031"/>
        <end position="1043"/>
    </location>
</feature>
<protein>
    <recommendedName>
        <fullName evidence="2">DUF3020 domain-containing protein</fullName>
    </recommendedName>
</protein>
<dbReference type="GO" id="GO:0005829">
    <property type="term" value="C:cytosol"/>
    <property type="evidence" value="ECO:0007669"/>
    <property type="project" value="EnsemblFungi"/>
</dbReference>
<keyword evidence="4" id="KW-1185">Reference proteome</keyword>
<dbReference type="GO" id="GO:0010629">
    <property type="term" value="P:negative regulation of gene expression"/>
    <property type="evidence" value="ECO:0007669"/>
    <property type="project" value="EnsemblFungi"/>
</dbReference>
<feature type="compositionally biased region" description="Basic residues" evidence="1">
    <location>
        <begin position="190"/>
        <end position="201"/>
    </location>
</feature>
<dbReference type="Pfam" id="PF11223">
    <property type="entry name" value="DUF3020"/>
    <property type="match status" value="1"/>
</dbReference>
<dbReference type="eggNOG" id="ENOG502S97X">
    <property type="taxonomic scope" value="Eukaryota"/>
</dbReference>
<dbReference type="RefSeq" id="XP_003678997.1">
    <property type="nucleotide sequence ID" value="XM_003678949.1"/>
</dbReference>
<feature type="compositionally biased region" description="Polar residues" evidence="1">
    <location>
        <begin position="104"/>
        <end position="114"/>
    </location>
</feature>
<feature type="compositionally biased region" description="Basic residues" evidence="1">
    <location>
        <begin position="499"/>
        <end position="509"/>
    </location>
</feature>
<feature type="domain" description="DUF3020" evidence="2">
    <location>
        <begin position="1241"/>
        <end position="1288"/>
    </location>
</feature>
<proteinExistence type="predicted"/>
<feature type="compositionally biased region" description="Basic and acidic residues" evidence="1">
    <location>
        <begin position="976"/>
        <end position="1026"/>
    </location>
</feature>
<feature type="compositionally biased region" description="Low complexity" evidence="1">
    <location>
        <begin position="290"/>
        <end position="306"/>
    </location>
</feature>
<feature type="region of interest" description="Disordered" evidence="1">
    <location>
        <begin position="1300"/>
        <end position="1320"/>
    </location>
</feature>
<accession>G8ZME2</accession>
<feature type="compositionally biased region" description="Polar residues" evidence="1">
    <location>
        <begin position="915"/>
        <end position="925"/>
    </location>
</feature>
<feature type="compositionally biased region" description="Basic and acidic residues" evidence="1">
    <location>
        <begin position="1136"/>
        <end position="1146"/>
    </location>
</feature>
<feature type="region of interest" description="Disordered" evidence="1">
    <location>
        <begin position="347"/>
        <end position="393"/>
    </location>
</feature>
<feature type="compositionally biased region" description="Basic and acidic residues" evidence="1">
    <location>
        <begin position="514"/>
        <end position="533"/>
    </location>
</feature>
<feature type="compositionally biased region" description="Acidic residues" evidence="1">
    <location>
        <begin position="48"/>
        <end position="59"/>
    </location>
</feature>
<feature type="region of interest" description="Disordered" evidence="1">
    <location>
        <begin position="255"/>
        <end position="332"/>
    </location>
</feature>
<dbReference type="EMBL" id="HE616742">
    <property type="protein sequence ID" value="CCE89786.1"/>
    <property type="molecule type" value="Genomic_DNA"/>
</dbReference>
<feature type="compositionally biased region" description="Basic and acidic residues" evidence="1">
    <location>
        <begin position="888"/>
        <end position="913"/>
    </location>
</feature>
<feature type="compositionally biased region" description="Basic and acidic residues" evidence="1">
    <location>
        <begin position="934"/>
        <end position="953"/>
    </location>
</feature>
<name>G8ZME2_TORDE</name>
<dbReference type="KEGG" id="tdl:TDEL_0A04540"/>
<dbReference type="FunCoup" id="G8ZME2">
    <property type="interactions" value="48"/>
</dbReference>
<evidence type="ECO:0000256" key="1">
    <source>
        <dbReference type="SAM" id="MobiDB-lite"/>
    </source>
</evidence>
<feature type="compositionally biased region" description="Basic residues" evidence="1">
    <location>
        <begin position="593"/>
        <end position="607"/>
    </location>
</feature>
<dbReference type="InParanoid" id="G8ZME2"/>
<evidence type="ECO:0000313" key="3">
    <source>
        <dbReference type="EMBL" id="CCE89786.1"/>
    </source>
</evidence>
<dbReference type="STRING" id="1076872.G8ZME2"/>
<feature type="region of interest" description="Disordered" evidence="1">
    <location>
        <begin position="1409"/>
        <end position="1443"/>
    </location>
</feature>
<gene>
    <name evidence="3" type="primary">TDEL0A04540</name>
    <name evidence="3" type="ORF">TDEL_0A04540</name>
</gene>
<feature type="region of interest" description="Disordered" evidence="1">
    <location>
        <begin position="75"/>
        <end position="207"/>
    </location>
</feature>
<feature type="compositionally biased region" description="Basic residues" evidence="1">
    <location>
        <begin position="168"/>
        <end position="180"/>
    </location>
</feature>
<reference evidence="3 4" key="1">
    <citation type="journal article" date="2011" name="Proc. Natl. Acad. Sci. U.S.A.">
        <title>Evolutionary erosion of yeast sex chromosomes by mating-type switching accidents.</title>
        <authorList>
            <person name="Gordon J.L."/>
            <person name="Armisen D."/>
            <person name="Proux-Wera E."/>
            <person name="Oheigeartaigh S.S."/>
            <person name="Byrne K.P."/>
            <person name="Wolfe K.H."/>
        </authorList>
    </citation>
    <scope>NUCLEOTIDE SEQUENCE [LARGE SCALE GENOMIC DNA]</scope>
    <source>
        <strain evidence="4">ATCC 10662 / CBS 1146 / NBRC 0425 / NCYC 2629 / NRRL Y-866</strain>
    </source>
</reference>
<feature type="region of interest" description="Disordered" evidence="1">
    <location>
        <begin position="888"/>
        <end position="1054"/>
    </location>
</feature>
<dbReference type="GeneID" id="11503071"/>
<evidence type="ECO:0000313" key="4">
    <source>
        <dbReference type="Proteomes" id="UP000005627"/>
    </source>
</evidence>
<feature type="region of interest" description="Disordered" evidence="1">
    <location>
        <begin position="20"/>
        <end position="59"/>
    </location>
</feature>
<feature type="compositionally biased region" description="Basic and acidic residues" evidence="1">
    <location>
        <begin position="1300"/>
        <end position="1315"/>
    </location>
</feature>
<feature type="compositionally biased region" description="Low complexity" evidence="1">
    <location>
        <begin position="362"/>
        <end position="376"/>
    </location>
</feature>
<feature type="compositionally biased region" description="Basic and acidic residues" evidence="1">
    <location>
        <begin position="151"/>
        <end position="167"/>
    </location>
</feature>
<dbReference type="HOGENOM" id="CLU_251351_0_0_1"/>
<evidence type="ECO:0000259" key="2">
    <source>
        <dbReference type="Pfam" id="PF11223"/>
    </source>
</evidence>